<dbReference type="GO" id="GO:0005886">
    <property type="term" value="C:plasma membrane"/>
    <property type="evidence" value="ECO:0007669"/>
    <property type="project" value="UniProtKB-SubCell"/>
</dbReference>
<comment type="function">
    <text evidence="8">Essential cell division protein that stabilizes the FtsZ protofilaments by cross-linking them and that serves as a cytoplasmic membrane anchor for the Z ring. Also required for the recruitment to the septal ring of downstream cell division proteins.</text>
</comment>
<dbReference type="SUPFAM" id="SSF64383">
    <property type="entry name" value="Cell-division protein ZipA, C-terminal domain"/>
    <property type="match status" value="1"/>
</dbReference>
<dbReference type="AlphaFoldDB" id="A0A972FAB1"/>
<evidence type="ECO:0000256" key="6">
    <source>
        <dbReference type="ARBA" id="ARBA00023136"/>
    </source>
</evidence>
<dbReference type="InterPro" id="IPR036765">
    <property type="entry name" value="ZipA_FtsZ-bd_C_sf"/>
</dbReference>
<evidence type="ECO:0000256" key="11">
    <source>
        <dbReference type="SAM" id="Phobius"/>
    </source>
</evidence>
<keyword evidence="6 9" id="KW-0472">Membrane</keyword>
<keyword evidence="3 8" id="KW-0132">Cell division</keyword>
<evidence type="ECO:0000256" key="8">
    <source>
        <dbReference type="RuleBase" id="RU003612"/>
    </source>
</evidence>
<dbReference type="InterPro" id="IPR011919">
    <property type="entry name" value="Cell_div_ZipA"/>
</dbReference>
<protein>
    <recommendedName>
        <fullName evidence="8">Cell division protein ZipA</fullName>
    </recommendedName>
</protein>
<keyword evidence="5 11" id="KW-1133">Transmembrane helix</keyword>
<keyword evidence="2 9" id="KW-0997">Cell inner membrane</keyword>
<dbReference type="PANTHER" id="PTHR38685:SF1">
    <property type="entry name" value="CELL DIVISION PROTEIN ZIPA"/>
    <property type="match status" value="1"/>
</dbReference>
<evidence type="ECO:0000256" key="3">
    <source>
        <dbReference type="ARBA" id="ARBA00022618"/>
    </source>
</evidence>
<feature type="compositionally biased region" description="Low complexity" evidence="10">
    <location>
        <begin position="74"/>
        <end position="92"/>
    </location>
</feature>
<evidence type="ECO:0000256" key="1">
    <source>
        <dbReference type="ARBA" id="ARBA00022475"/>
    </source>
</evidence>
<keyword evidence="7 8" id="KW-0131">Cell cycle</keyword>
<evidence type="ECO:0000259" key="12">
    <source>
        <dbReference type="SMART" id="SM00771"/>
    </source>
</evidence>
<dbReference type="Pfam" id="PF04354">
    <property type="entry name" value="ZipA_C"/>
    <property type="match status" value="1"/>
</dbReference>
<dbReference type="Proteomes" id="UP000599523">
    <property type="component" value="Unassembled WGS sequence"/>
</dbReference>
<feature type="transmembrane region" description="Helical" evidence="11">
    <location>
        <begin position="6"/>
        <end position="23"/>
    </location>
</feature>
<proteinExistence type="inferred from homology"/>
<evidence type="ECO:0000256" key="2">
    <source>
        <dbReference type="ARBA" id="ARBA00022519"/>
    </source>
</evidence>
<comment type="subcellular location">
    <subcellularLocation>
        <location evidence="9">Cell inner membrane</location>
        <topology evidence="9">Single-pass type I membrane protein</topology>
    </subcellularLocation>
</comment>
<feature type="domain" description="ZipA C-terminal FtsZ-binding" evidence="12">
    <location>
        <begin position="226"/>
        <end position="351"/>
    </location>
</feature>
<evidence type="ECO:0000256" key="7">
    <source>
        <dbReference type="ARBA" id="ARBA00023306"/>
    </source>
</evidence>
<comment type="caution">
    <text evidence="13">The sequence shown here is derived from an EMBL/GenBank/DDBJ whole genome shotgun (WGS) entry which is preliminary data.</text>
</comment>
<gene>
    <name evidence="13" type="ORF">GPA21_19645</name>
</gene>
<keyword evidence="1 9" id="KW-1003">Cell membrane</keyword>
<feature type="compositionally biased region" description="Basic and acidic residues" evidence="10">
    <location>
        <begin position="35"/>
        <end position="47"/>
    </location>
</feature>
<dbReference type="EMBL" id="WTVM01000222">
    <property type="protein sequence ID" value="NMG05157.1"/>
    <property type="molecule type" value="Genomic_DNA"/>
</dbReference>
<accession>A0A972FAB1</accession>
<reference evidence="13" key="1">
    <citation type="submission" date="2019-12" db="EMBL/GenBank/DDBJ databases">
        <title>Comparative genomics gives insights into the taxonomy of the Azoarcus-Aromatoleum group and reveals separate origins of nif in the plant-associated Azoarcus and non-plant-associated Aromatoleum sub-groups.</title>
        <authorList>
            <person name="Lafos M."/>
            <person name="Maluk M."/>
            <person name="Batista M."/>
            <person name="Junghare M."/>
            <person name="Carmona M."/>
            <person name="Faoro H."/>
            <person name="Cruz L.M."/>
            <person name="Battistoni F."/>
            <person name="De Souza E."/>
            <person name="Pedrosa F."/>
            <person name="Chen W.-M."/>
            <person name="Poole P.S."/>
            <person name="Dixon R.A."/>
            <person name="James E.K."/>
        </authorList>
    </citation>
    <scope>NUCLEOTIDE SEQUENCE</scope>
    <source>
        <strain evidence="13">NSC3</strain>
    </source>
</reference>
<organism evidence="13 14">
    <name type="scientific">Azoarcus taiwanensis</name>
    <dbReference type="NCBI Taxonomy" id="666964"/>
    <lineage>
        <taxon>Bacteria</taxon>
        <taxon>Pseudomonadati</taxon>
        <taxon>Pseudomonadota</taxon>
        <taxon>Betaproteobacteria</taxon>
        <taxon>Rhodocyclales</taxon>
        <taxon>Zoogloeaceae</taxon>
        <taxon>Azoarcus</taxon>
    </lineage>
</organism>
<keyword evidence="4 9" id="KW-0812">Transmembrane</keyword>
<evidence type="ECO:0000256" key="4">
    <source>
        <dbReference type="ARBA" id="ARBA00022692"/>
    </source>
</evidence>
<evidence type="ECO:0000313" key="14">
    <source>
        <dbReference type="Proteomes" id="UP000599523"/>
    </source>
</evidence>
<dbReference type="PANTHER" id="PTHR38685">
    <property type="entry name" value="CELL DIVISION PROTEIN ZIPA"/>
    <property type="match status" value="1"/>
</dbReference>
<dbReference type="InterPro" id="IPR007449">
    <property type="entry name" value="ZipA_FtsZ-bd_C"/>
</dbReference>
<dbReference type="RefSeq" id="WP_168989764.1">
    <property type="nucleotide sequence ID" value="NZ_CAWPHM010000136.1"/>
</dbReference>
<sequence length="376" mass="40874">MDSELQIALVGLGVAAVVGIVAYNKWQERKHSRHAEKTFRRDTHDVLLDPSPAGKRPKDRREPILNGDDERESASAIAEAAPAAPVAMPGQASGRHKTPGIPESLDARVDCAILIESIEALEVPRLWPVQHEQLQGLDKAIRWFGFDDRENVWRALDAHSAGAYHWFCASMQMVDRRGAISEQQFQQFSDAVQLVADQFLAVPANVPVRANALASASEVDSFCASVDIQVGINIVTDGEAFQGTKIRALAEAGGLSLGDDGAFHALDDDGRTLFTLSNLEPSLFAATEMRNLSTHGLTLLLDVPLVSDGVGSFDRMMRQAKQMADTLHGVVVDDNRSPIGPEAAQLIRNQIRQFQAEMANRKMPAGGPLSIRLFSA</sequence>
<evidence type="ECO:0000313" key="13">
    <source>
        <dbReference type="EMBL" id="NMG05157.1"/>
    </source>
</evidence>
<feature type="region of interest" description="Disordered" evidence="10">
    <location>
        <begin position="31"/>
        <end position="101"/>
    </location>
</feature>
<dbReference type="GO" id="GO:0032153">
    <property type="term" value="C:cell division site"/>
    <property type="evidence" value="ECO:0007669"/>
    <property type="project" value="TreeGrafter"/>
</dbReference>
<name>A0A972FAB1_9RHOO</name>
<dbReference type="Gene3D" id="3.30.1400.10">
    <property type="entry name" value="ZipA, C-terminal FtsZ-binding domain"/>
    <property type="match status" value="1"/>
</dbReference>
<evidence type="ECO:0000256" key="10">
    <source>
        <dbReference type="SAM" id="MobiDB-lite"/>
    </source>
</evidence>
<evidence type="ECO:0000256" key="9">
    <source>
        <dbReference type="RuleBase" id="RU003613"/>
    </source>
</evidence>
<dbReference type="SMART" id="SM00771">
    <property type="entry name" value="ZipA_C"/>
    <property type="match status" value="1"/>
</dbReference>
<evidence type="ECO:0000256" key="5">
    <source>
        <dbReference type="ARBA" id="ARBA00022989"/>
    </source>
</evidence>
<keyword evidence="14" id="KW-1185">Reference proteome</keyword>
<dbReference type="GO" id="GO:0000917">
    <property type="term" value="P:division septum assembly"/>
    <property type="evidence" value="ECO:0007669"/>
    <property type="project" value="TreeGrafter"/>
</dbReference>
<comment type="similarity">
    <text evidence="8">Belongs to the ZipA family.</text>
</comment>